<evidence type="ECO:0008006" key="2">
    <source>
        <dbReference type="Google" id="ProtNLM"/>
    </source>
</evidence>
<name>A0A0F9EPD2_9ZZZZ</name>
<dbReference type="EMBL" id="LAZR01024196">
    <property type="protein sequence ID" value="KKL75973.1"/>
    <property type="molecule type" value="Genomic_DNA"/>
</dbReference>
<dbReference type="Gene3D" id="3.30.450.30">
    <property type="entry name" value="Dynein light chain 2a, cytoplasmic"/>
    <property type="match status" value="1"/>
</dbReference>
<sequence length="123" mass="13926">MEQQRFNTLVDALHEHDGVEEIFLLNNEGKILYKNGDFPLSNEEAKEILNAWKTKESGLSFQNHRFAILKNDEIQLAAKNIGAGKGNVVGSVTREGDYLIAHTRDEGLIILEWSIFINKVAWS</sequence>
<gene>
    <name evidence="1" type="ORF">LCGC14_2049550</name>
</gene>
<proteinExistence type="predicted"/>
<dbReference type="SUPFAM" id="SSF55770">
    <property type="entry name" value="Profilin (actin-binding protein)"/>
    <property type="match status" value="1"/>
</dbReference>
<evidence type="ECO:0000313" key="1">
    <source>
        <dbReference type="EMBL" id="KKL75973.1"/>
    </source>
</evidence>
<accession>A0A0F9EPD2</accession>
<organism evidence="1">
    <name type="scientific">marine sediment metagenome</name>
    <dbReference type="NCBI Taxonomy" id="412755"/>
    <lineage>
        <taxon>unclassified sequences</taxon>
        <taxon>metagenomes</taxon>
        <taxon>ecological metagenomes</taxon>
    </lineage>
</organism>
<reference evidence="1" key="1">
    <citation type="journal article" date="2015" name="Nature">
        <title>Complex archaea that bridge the gap between prokaryotes and eukaryotes.</title>
        <authorList>
            <person name="Spang A."/>
            <person name="Saw J.H."/>
            <person name="Jorgensen S.L."/>
            <person name="Zaremba-Niedzwiedzka K."/>
            <person name="Martijn J."/>
            <person name="Lind A.E."/>
            <person name="van Eijk R."/>
            <person name="Schleper C."/>
            <person name="Guy L."/>
            <person name="Ettema T.J."/>
        </authorList>
    </citation>
    <scope>NUCLEOTIDE SEQUENCE</scope>
</reference>
<dbReference type="InterPro" id="IPR036140">
    <property type="entry name" value="PFN_sf"/>
</dbReference>
<dbReference type="AlphaFoldDB" id="A0A0F9EPD2"/>
<comment type="caution">
    <text evidence="1">The sequence shown here is derived from an EMBL/GenBank/DDBJ whole genome shotgun (WGS) entry which is preliminary data.</text>
</comment>
<protein>
    <recommendedName>
        <fullName evidence="2">Roadblock/LAMTOR2 domain-containing protein</fullName>
    </recommendedName>
</protein>